<accession>A0A8S1BFG8</accession>
<gene>
    <name evidence="3" type="ORF">APLA_LOCUS16014</name>
</gene>
<dbReference type="AlphaFoldDB" id="A0A8S1BFG8"/>
<dbReference type="OrthoDB" id="18585at2759"/>
<keyword evidence="2" id="KW-0732">Signal</keyword>
<dbReference type="Gene3D" id="3.40.50.300">
    <property type="entry name" value="P-loop containing nucleotide triphosphate hydrolases"/>
    <property type="match status" value="2"/>
</dbReference>
<dbReference type="SUPFAM" id="SSF52540">
    <property type="entry name" value="P-loop containing nucleoside triphosphate hydrolases"/>
    <property type="match status" value="1"/>
</dbReference>
<feature type="chain" id="PRO_5035786934" evidence="2">
    <location>
        <begin position="23"/>
        <end position="169"/>
    </location>
</feature>
<dbReference type="Proteomes" id="UP000494256">
    <property type="component" value="Unassembled WGS sequence"/>
</dbReference>
<feature type="compositionally biased region" description="Basic and acidic residues" evidence="1">
    <location>
        <begin position="145"/>
        <end position="161"/>
    </location>
</feature>
<dbReference type="PANTHER" id="PTHR24222">
    <property type="entry name" value="ABC TRANSPORTER B FAMILY"/>
    <property type="match status" value="1"/>
</dbReference>
<proteinExistence type="predicted"/>
<reference evidence="3 4" key="1">
    <citation type="submission" date="2020-04" db="EMBL/GenBank/DDBJ databases">
        <authorList>
            <person name="Wallbank WR R."/>
            <person name="Pardo Diaz C."/>
            <person name="Kozak K."/>
            <person name="Martin S."/>
            <person name="Jiggins C."/>
            <person name="Moest M."/>
            <person name="Warren A I."/>
            <person name="Byers J.R.P. K."/>
            <person name="Montejo-Kovacevich G."/>
            <person name="Yen C E."/>
        </authorList>
    </citation>
    <scope>NUCLEOTIDE SEQUENCE [LARGE SCALE GENOMIC DNA]</scope>
</reference>
<comment type="caution">
    <text evidence="3">The sequence shown here is derived from an EMBL/GenBank/DDBJ whole genome shotgun (WGS) entry which is preliminary data.</text>
</comment>
<dbReference type="GO" id="GO:0042626">
    <property type="term" value="F:ATPase-coupled transmembrane transporter activity"/>
    <property type="evidence" value="ECO:0007669"/>
    <property type="project" value="TreeGrafter"/>
</dbReference>
<protein>
    <submittedName>
        <fullName evidence="3">Uncharacterized protein</fullName>
    </submittedName>
</protein>
<name>A0A8S1BFG8_ARCPL</name>
<dbReference type="EMBL" id="CADEBD010000557">
    <property type="protein sequence ID" value="CAB3257792.1"/>
    <property type="molecule type" value="Genomic_DNA"/>
</dbReference>
<feature type="signal peptide" evidence="2">
    <location>
        <begin position="1"/>
        <end position="22"/>
    </location>
</feature>
<organism evidence="3 4">
    <name type="scientific">Arctia plantaginis</name>
    <name type="common">Wood tiger moth</name>
    <name type="synonym">Phalaena plantaginis</name>
    <dbReference type="NCBI Taxonomy" id="874455"/>
    <lineage>
        <taxon>Eukaryota</taxon>
        <taxon>Metazoa</taxon>
        <taxon>Ecdysozoa</taxon>
        <taxon>Arthropoda</taxon>
        <taxon>Hexapoda</taxon>
        <taxon>Insecta</taxon>
        <taxon>Pterygota</taxon>
        <taxon>Neoptera</taxon>
        <taxon>Endopterygota</taxon>
        <taxon>Lepidoptera</taxon>
        <taxon>Glossata</taxon>
        <taxon>Ditrysia</taxon>
        <taxon>Noctuoidea</taxon>
        <taxon>Erebidae</taxon>
        <taxon>Arctiinae</taxon>
        <taxon>Arctia</taxon>
    </lineage>
</organism>
<sequence>MYFLFIVLYLTIGLNRRQYVKTLQSGGSVSKWVWWAQEPVLFNTTIREKHSLRTEEATHEEIKVCARQANAHQFIMKLPQKALDKAQEGRTTIVVAHRLSTIRNVDVIYVFKAGEVVEKAEEPSKVLTRESSVKSAQEIDDEEILELKSSDADEKDEKDTDVSFWKVLG</sequence>
<feature type="region of interest" description="Disordered" evidence="1">
    <location>
        <begin position="144"/>
        <end position="169"/>
    </location>
</feature>
<evidence type="ECO:0000256" key="1">
    <source>
        <dbReference type="SAM" id="MobiDB-lite"/>
    </source>
</evidence>
<dbReference type="InterPro" id="IPR039421">
    <property type="entry name" value="Type_1_exporter"/>
</dbReference>
<evidence type="ECO:0000313" key="3">
    <source>
        <dbReference type="EMBL" id="CAB3257792.1"/>
    </source>
</evidence>
<evidence type="ECO:0000256" key="2">
    <source>
        <dbReference type="SAM" id="SignalP"/>
    </source>
</evidence>
<dbReference type="PANTHER" id="PTHR24222:SF76">
    <property type="entry name" value="MYCOBACTIN IMPORT ATP-BINDING_PERMEASE PROTEIN IRTB"/>
    <property type="match status" value="1"/>
</dbReference>
<dbReference type="InterPro" id="IPR027417">
    <property type="entry name" value="P-loop_NTPase"/>
</dbReference>
<evidence type="ECO:0000313" key="4">
    <source>
        <dbReference type="Proteomes" id="UP000494256"/>
    </source>
</evidence>
<dbReference type="GO" id="GO:0005886">
    <property type="term" value="C:plasma membrane"/>
    <property type="evidence" value="ECO:0007669"/>
    <property type="project" value="TreeGrafter"/>
</dbReference>